<dbReference type="KEGG" id="zju:107415652"/>
<dbReference type="Proteomes" id="UP001652623">
    <property type="component" value="Chromosome 1"/>
</dbReference>
<dbReference type="GO" id="GO:2000008">
    <property type="term" value="P:regulation of protein localization to cell surface"/>
    <property type="evidence" value="ECO:0007669"/>
    <property type="project" value="TreeGrafter"/>
</dbReference>
<evidence type="ECO:0000259" key="3">
    <source>
        <dbReference type="Pfam" id="PF05617"/>
    </source>
</evidence>
<dbReference type="PANTHER" id="PTHR31181:SF67">
    <property type="entry name" value="PROLAMIN-LIKE PROTEIN (DUF1278)"/>
    <property type="match status" value="1"/>
</dbReference>
<feature type="domain" description="Prolamin-like" evidence="3">
    <location>
        <begin position="49"/>
        <end position="110"/>
    </location>
</feature>
<reference evidence="4" key="1">
    <citation type="submission" date="2025-05" db="UniProtKB">
        <authorList>
            <consortium name="RefSeq"/>
        </authorList>
    </citation>
    <scope>NUCLEOTIDE SEQUENCE [LARGE SCALE GENOMIC DNA]</scope>
</reference>
<organism evidence="4 5">
    <name type="scientific">Ziziphus jujuba</name>
    <name type="common">Chinese jujube</name>
    <name type="synonym">Ziziphus sativa</name>
    <dbReference type="NCBI Taxonomy" id="326968"/>
    <lineage>
        <taxon>Eukaryota</taxon>
        <taxon>Viridiplantae</taxon>
        <taxon>Streptophyta</taxon>
        <taxon>Embryophyta</taxon>
        <taxon>Tracheophyta</taxon>
        <taxon>Spermatophyta</taxon>
        <taxon>Magnoliopsida</taxon>
        <taxon>eudicotyledons</taxon>
        <taxon>Gunneridae</taxon>
        <taxon>Pentapetalae</taxon>
        <taxon>rosids</taxon>
        <taxon>fabids</taxon>
        <taxon>Rosales</taxon>
        <taxon>Rhamnaceae</taxon>
        <taxon>Paliureae</taxon>
        <taxon>Ziziphus</taxon>
    </lineage>
</organism>
<feature type="chain" id="PRO_5028339703" evidence="2">
    <location>
        <begin position="31"/>
        <end position="123"/>
    </location>
</feature>
<dbReference type="GO" id="GO:0005576">
    <property type="term" value="C:extracellular region"/>
    <property type="evidence" value="ECO:0007669"/>
    <property type="project" value="TreeGrafter"/>
</dbReference>
<accession>A0A6P3ZVH9</accession>
<dbReference type="InParanoid" id="A0A6P3ZVH9"/>
<dbReference type="GO" id="GO:0031982">
    <property type="term" value="C:vesicle"/>
    <property type="evidence" value="ECO:0007669"/>
    <property type="project" value="TreeGrafter"/>
</dbReference>
<keyword evidence="1 2" id="KW-0732">Signal</keyword>
<feature type="signal peptide" evidence="2">
    <location>
        <begin position="1"/>
        <end position="30"/>
    </location>
</feature>
<gene>
    <name evidence="5" type="primary">LOC107415652</name>
</gene>
<dbReference type="AlphaFoldDB" id="A0A6P3ZVH9"/>
<keyword evidence="4" id="KW-1185">Reference proteome</keyword>
<reference evidence="5" key="2">
    <citation type="submission" date="2025-08" db="UniProtKB">
        <authorList>
            <consortium name="RefSeq"/>
        </authorList>
    </citation>
    <scope>IDENTIFICATION</scope>
    <source>
        <tissue evidence="5">Seedling</tissue>
    </source>
</reference>
<proteinExistence type="predicted"/>
<dbReference type="GeneID" id="107415652"/>
<evidence type="ECO:0000256" key="2">
    <source>
        <dbReference type="SAM" id="SignalP"/>
    </source>
</evidence>
<dbReference type="PANTHER" id="PTHR31181">
    <property type="entry name" value="EGG CELL-SECRETED PROTEIN 1.4"/>
    <property type="match status" value="1"/>
</dbReference>
<name>A0A6P3ZVH9_ZIZJJ</name>
<dbReference type="GO" id="GO:0080155">
    <property type="term" value="P:regulation of double fertilization forming a zygote and endosperm"/>
    <property type="evidence" value="ECO:0007669"/>
    <property type="project" value="TreeGrafter"/>
</dbReference>
<dbReference type="GO" id="GO:0009567">
    <property type="term" value="P:double fertilization forming a zygote and endosperm"/>
    <property type="evidence" value="ECO:0007669"/>
    <property type="project" value="TreeGrafter"/>
</dbReference>
<dbReference type="Pfam" id="PF05617">
    <property type="entry name" value="Prolamin_like"/>
    <property type="match status" value="1"/>
</dbReference>
<evidence type="ECO:0000256" key="1">
    <source>
        <dbReference type="ARBA" id="ARBA00022729"/>
    </source>
</evidence>
<sequence>MASKKAGHEAIYSMLLMAVLTATLVQPGTSMPLPTNPGFLPGYGKAVIECWSPLMKIPGCILHVYESIYNLQFRSIGSDCCEAYVSVKGNCLPNMFPFNPLVPSLLYGYCLVNNQALPPTGTN</sequence>
<dbReference type="InterPro" id="IPR008502">
    <property type="entry name" value="Prolamin-like"/>
</dbReference>
<evidence type="ECO:0000313" key="5">
    <source>
        <dbReference type="RefSeq" id="XP_015879495.1"/>
    </source>
</evidence>
<protein>
    <submittedName>
        <fullName evidence="5">Uncharacterized protein LOC107415652</fullName>
    </submittedName>
</protein>
<dbReference type="RefSeq" id="XP_015879495.1">
    <property type="nucleotide sequence ID" value="XM_016024009.1"/>
</dbReference>
<evidence type="ECO:0000313" key="4">
    <source>
        <dbReference type="Proteomes" id="UP001652623"/>
    </source>
</evidence>